<dbReference type="AlphaFoldDB" id="Q6NKK2"/>
<accession>Q6NKK2</accession>
<proteinExistence type="predicted"/>
<organism evidence="1 2">
    <name type="scientific">Corynebacterium diphtheriae (strain ATCC 700971 / NCTC 13129 / Biotype gravis)</name>
    <dbReference type="NCBI Taxonomy" id="257309"/>
    <lineage>
        <taxon>Bacteria</taxon>
        <taxon>Bacillati</taxon>
        <taxon>Actinomycetota</taxon>
        <taxon>Actinomycetes</taxon>
        <taxon>Mycobacteriales</taxon>
        <taxon>Corynebacteriaceae</taxon>
        <taxon>Corynebacterium</taxon>
    </lineage>
</organism>
<evidence type="ECO:0000313" key="2">
    <source>
        <dbReference type="Proteomes" id="UP000002198"/>
    </source>
</evidence>
<gene>
    <name evidence="1" type="ordered locus">DIP0016</name>
</gene>
<protein>
    <submittedName>
        <fullName evidence="1">Membrane protein</fullName>
    </submittedName>
</protein>
<reference evidence="1 2" key="1">
    <citation type="journal article" date="2003" name="Nucleic Acids Res.">
        <title>The complete genome sequence and analysis of Corynebacterium diphtheriae NCTC13129.</title>
        <authorList>
            <person name="Cerdeno-Tarraga A.M."/>
            <person name="Efstratiou A."/>
            <person name="Dover L.G."/>
            <person name="Holden M.T.G."/>
            <person name="Pallen M."/>
            <person name="Bentley S.D."/>
            <person name="Besra G.S."/>
            <person name="Churcher C."/>
            <person name="James K.D."/>
            <person name="De Zoysa A."/>
            <person name="Chillingworth T."/>
            <person name="Cronin A."/>
            <person name="Dowd L."/>
            <person name="Feltwell T."/>
            <person name="Hamlin N."/>
            <person name="Holroyd S."/>
            <person name="Jagels K."/>
            <person name="Moule S."/>
            <person name="Quail M.A."/>
            <person name="Rabbinowitsch E."/>
            <person name="Rutherford K."/>
            <person name="Thomson N.R."/>
            <person name="Unwin L."/>
            <person name="Whitehead S."/>
            <person name="Barrell B.G.Parkhill.J."/>
        </authorList>
    </citation>
    <scope>NUCLEOTIDE SEQUENCE [LARGE SCALE GENOMIC DNA]</scope>
    <source>
        <strain evidence="2">ATCC 700971 / NCTC 13129 / Biotype gravis</strain>
    </source>
</reference>
<evidence type="ECO:0000313" key="1">
    <source>
        <dbReference type="EMBL" id="CAE48527.1"/>
    </source>
</evidence>
<dbReference type="EMBL" id="BX248354">
    <property type="protein sequence ID" value="CAE48527.1"/>
    <property type="molecule type" value="Genomic_DNA"/>
</dbReference>
<dbReference type="HOGENOM" id="CLU_2228712_0_0_11"/>
<feature type="non-terminal residue" evidence="1">
    <location>
        <position position="1"/>
    </location>
</feature>
<keyword evidence="2" id="KW-1185">Reference proteome</keyword>
<sequence>RNHRWANGRVGADSRNDRFSVVAGVDPAVGRIPMVALVAVMMKAVISTFDLQSVHPRAQLVIVDLSDADRGDSIVRALIVSTTSAVGFNLVGLGAARLGQHLRDLP</sequence>
<dbReference type="Proteomes" id="UP000002198">
    <property type="component" value="Chromosome"/>
</dbReference>
<name>Q6NKK2_CORDI</name>
<dbReference type="KEGG" id="cdi:DIP0016"/>